<feature type="compositionally biased region" description="Gly residues" evidence="1">
    <location>
        <begin position="412"/>
        <end position="425"/>
    </location>
</feature>
<feature type="compositionally biased region" description="Low complexity" evidence="1">
    <location>
        <begin position="1"/>
        <end position="15"/>
    </location>
</feature>
<feature type="compositionally biased region" description="Basic residues" evidence="1">
    <location>
        <begin position="449"/>
        <end position="466"/>
    </location>
</feature>
<feature type="compositionally biased region" description="Basic and acidic residues" evidence="1">
    <location>
        <begin position="217"/>
        <end position="230"/>
    </location>
</feature>
<feature type="compositionally biased region" description="Basic residues" evidence="1">
    <location>
        <begin position="314"/>
        <end position="329"/>
    </location>
</feature>
<organism evidence="2">
    <name type="scientific">uncultured Gemmatimonadota bacterium</name>
    <dbReference type="NCBI Taxonomy" id="203437"/>
    <lineage>
        <taxon>Bacteria</taxon>
        <taxon>Pseudomonadati</taxon>
        <taxon>Gemmatimonadota</taxon>
        <taxon>environmental samples</taxon>
    </lineage>
</organism>
<dbReference type="EMBL" id="CADCTV010000828">
    <property type="protein sequence ID" value="CAA9363875.1"/>
    <property type="molecule type" value="Genomic_DNA"/>
</dbReference>
<name>A0A6J4MMW4_9BACT</name>
<keyword evidence="2" id="KW-0436">Ligase</keyword>
<evidence type="ECO:0000313" key="2">
    <source>
        <dbReference type="EMBL" id="CAA9363875.1"/>
    </source>
</evidence>
<feature type="compositionally biased region" description="Gly residues" evidence="1">
    <location>
        <begin position="340"/>
        <end position="351"/>
    </location>
</feature>
<proteinExistence type="predicted"/>
<gene>
    <name evidence="2" type="ORF">AVDCRST_MAG89-3946</name>
</gene>
<dbReference type="EC" id="6.5.1.1" evidence="2"/>
<feature type="non-terminal residue" evidence="2">
    <location>
        <position position="503"/>
    </location>
</feature>
<dbReference type="AlphaFoldDB" id="A0A6J4MMW4"/>
<feature type="compositionally biased region" description="Basic residues" evidence="1">
    <location>
        <begin position="427"/>
        <end position="438"/>
    </location>
</feature>
<dbReference type="GO" id="GO:0003910">
    <property type="term" value="F:DNA ligase (ATP) activity"/>
    <property type="evidence" value="ECO:0007669"/>
    <property type="project" value="UniProtKB-EC"/>
</dbReference>
<evidence type="ECO:0000256" key="1">
    <source>
        <dbReference type="SAM" id="MobiDB-lite"/>
    </source>
</evidence>
<feature type="compositionally biased region" description="Low complexity" evidence="1">
    <location>
        <begin position="115"/>
        <end position="133"/>
    </location>
</feature>
<feature type="compositionally biased region" description="Basic and acidic residues" evidence="1">
    <location>
        <begin position="155"/>
        <end position="167"/>
    </location>
</feature>
<feature type="region of interest" description="Disordered" evidence="1">
    <location>
        <begin position="1"/>
        <end position="241"/>
    </location>
</feature>
<feature type="compositionally biased region" description="Basic residues" evidence="1">
    <location>
        <begin position="44"/>
        <end position="57"/>
    </location>
</feature>
<reference evidence="2" key="1">
    <citation type="submission" date="2020-02" db="EMBL/GenBank/DDBJ databases">
        <authorList>
            <person name="Meier V. D."/>
        </authorList>
    </citation>
    <scope>NUCLEOTIDE SEQUENCE</scope>
    <source>
        <strain evidence="2">AVDCRST_MAG89</strain>
    </source>
</reference>
<feature type="compositionally biased region" description="Low complexity" evidence="1">
    <location>
        <begin position="86"/>
        <end position="98"/>
    </location>
</feature>
<feature type="compositionally biased region" description="Basic residues" evidence="1">
    <location>
        <begin position="99"/>
        <end position="114"/>
    </location>
</feature>
<accession>A0A6J4MMW4</accession>
<sequence>AAALVGAAGSAGARAGRARDGPGEARRHRGGRRGDDGGCPPRAVGRRGRQAHRRALPARRALARLAEGEAGAAGGIRHRRMDEPHQPGAQAGRGAPGPVRRRRPAVLRRPHGKGVQRAGAAVAARPAAVAGARIQPVRSQAAPRPGAPLGRPGSRGRDPLLRVDGRRKAARFHLPGPARRQDGRGPAARCEDGGGGCGRWRIGAHRRRAARDGGGGGKRDDRGGRGDAGRRRPRPSRLSGIAVHAWRPAAILREDVALHPSRDARPAAGRRLFPRIARQAPRLPPERAARHAGQSARGNGAGGARAEADAGGRRPGHAPVHHRPRRHLARSLACARSGRGRAGLRGAGPGPHAGRVVQPCRRRRPRGGRGGARRGAAEPAEDLRPLRPSRLRTAAAGNHGARGGCRRRAPGARGGPAGAGAGDGGAVHHRPAAGRRVRGPPDVAPRGQRGGRLRRPRHAGAHRLRAARVERAVRRARPAGLHHRDDARARPRRRRSLGAVVCL</sequence>
<feature type="compositionally biased region" description="Low complexity" evidence="1">
    <location>
        <begin position="58"/>
        <end position="70"/>
    </location>
</feature>
<feature type="compositionally biased region" description="Low complexity" evidence="1">
    <location>
        <begin position="141"/>
        <end position="152"/>
    </location>
</feature>
<protein>
    <submittedName>
        <fullName evidence="2">DNA_ligase_IV_Ku-like</fullName>
        <ecNumber evidence="2">6.5.1.1</ecNumber>
    </submittedName>
</protein>
<feature type="non-terminal residue" evidence="2">
    <location>
        <position position="1"/>
    </location>
</feature>
<feature type="region of interest" description="Disordered" evidence="1">
    <location>
        <begin position="267"/>
        <end position="503"/>
    </location>
</feature>